<feature type="transmembrane region" description="Helical" evidence="1">
    <location>
        <begin position="26"/>
        <end position="45"/>
    </location>
</feature>
<dbReference type="AlphaFoldDB" id="A0A926NBJ2"/>
<keyword evidence="1" id="KW-1133">Transmembrane helix</keyword>
<feature type="transmembrane region" description="Helical" evidence="1">
    <location>
        <begin position="51"/>
        <end position="72"/>
    </location>
</feature>
<evidence type="ECO:0000313" key="2">
    <source>
        <dbReference type="EMBL" id="MBD1372305.1"/>
    </source>
</evidence>
<evidence type="ECO:0000313" key="3">
    <source>
        <dbReference type="Proteomes" id="UP000661691"/>
    </source>
</evidence>
<dbReference type="RefSeq" id="WP_191141937.1">
    <property type="nucleotide sequence ID" value="NZ_JACXAH010000010.1"/>
</dbReference>
<reference evidence="3" key="1">
    <citation type="submission" date="2022-10" db="EMBL/GenBank/DDBJ databases">
        <title>A novel bacterium of genus Hazenella, isolated from South China Sea.</title>
        <authorList>
            <person name="Huang H."/>
            <person name="Mo K."/>
            <person name="Hu Y."/>
        </authorList>
    </citation>
    <scope>NUCLEOTIDE SEQUENCE [LARGE SCALE GENOMIC DNA]</scope>
    <source>
        <strain evidence="3">IB182357</strain>
    </source>
</reference>
<dbReference type="Proteomes" id="UP000661691">
    <property type="component" value="Unassembled WGS sequence"/>
</dbReference>
<proteinExistence type="predicted"/>
<sequence length="144" mass="17139">MQDASVNHEKVQYQTLLVRKNRSMRWLETILFLVGFGIVFAFTEYRSTEMVISLIGWAVITYLLSPALYLFVMRPEYGLYEQRLEMKLGKNKKEIPLTEVEKEPDLPYYFLIAKKRTPILASDSFLRDLNERLEVMKHERRSKK</sequence>
<keyword evidence="3" id="KW-1185">Reference proteome</keyword>
<protein>
    <submittedName>
        <fullName evidence="2">Uncharacterized protein</fullName>
    </submittedName>
</protein>
<gene>
    <name evidence="2" type="ORF">IC620_08045</name>
</gene>
<comment type="caution">
    <text evidence="2">The sequence shown here is derived from an EMBL/GenBank/DDBJ whole genome shotgun (WGS) entry which is preliminary data.</text>
</comment>
<keyword evidence="1" id="KW-0472">Membrane</keyword>
<accession>A0A926NBJ2</accession>
<organism evidence="2 3">
    <name type="scientific">Polycladospora coralii</name>
    <dbReference type="NCBI Taxonomy" id="2771432"/>
    <lineage>
        <taxon>Bacteria</taxon>
        <taxon>Bacillati</taxon>
        <taxon>Bacillota</taxon>
        <taxon>Bacilli</taxon>
        <taxon>Bacillales</taxon>
        <taxon>Thermoactinomycetaceae</taxon>
        <taxon>Polycladospora</taxon>
    </lineage>
</organism>
<keyword evidence="1" id="KW-0812">Transmembrane</keyword>
<dbReference type="EMBL" id="JACXAH010000010">
    <property type="protein sequence ID" value="MBD1372305.1"/>
    <property type="molecule type" value="Genomic_DNA"/>
</dbReference>
<evidence type="ECO:0000256" key="1">
    <source>
        <dbReference type="SAM" id="Phobius"/>
    </source>
</evidence>
<name>A0A926NBJ2_9BACL</name>